<comment type="function">
    <text evidence="1">Could be involved in insertion of integral membrane proteins into the membrane.</text>
</comment>
<organism evidence="2 3">
    <name type="scientific">Candidatus Odyssella acanthamoebae</name>
    <dbReference type="NCBI Taxonomy" id="91604"/>
    <lineage>
        <taxon>Bacteria</taxon>
        <taxon>Pseudomonadati</taxon>
        <taxon>Pseudomonadota</taxon>
        <taxon>Alphaproteobacteria</taxon>
        <taxon>Holosporales</taxon>
        <taxon>Candidatus Paracaedibacteraceae</taxon>
        <taxon>Candidatus Odyssella</taxon>
    </lineage>
</organism>
<dbReference type="HAMAP" id="MF_00386">
    <property type="entry name" value="UPF0161_YidD"/>
    <property type="match status" value="1"/>
</dbReference>
<proteinExistence type="inferred from homology"/>
<keyword evidence="1" id="KW-0472">Membrane</keyword>
<keyword evidence="1" id="KW-1003">Cell membrane</keyword>
<reference evidence="2 3" key="1">
    <citation type="submission" date="2014-07" db="EMBL/GenBank/DDBJ databases">
        <title>Comparative genomic insights into amoeba endosymbionts belonging to the families of Holosporaceae and Candidatus Midichloriaceae within Rickettsiales.</title>
        <authorList>
            <person name="Wang Z."/>
            <person name="Wu M."/>
        </authorList>
    </citation>
    <scope>NUCLEOTIDE SEQUENCE [LARGE SCALE GENOMIC DNA]</scope>
    <source>
        <strain evidence="2">PRA3</strain>
    </source>
</reference>
<dbReference type="PANTHER" id="PTHR33383">
    <property type="entry name" value="MEMBRANE PROTEIN INSERTION EFFICIENCY FACTOR-RELATED"/>
    <property type="match status" value="1"/>
</dbReference>
<dbReference type="InterPro" id="IPR002696">
    <property type="entry name" value="Membr_insert_effic_factor_YidD"/>
</dbReference>
<dbReference type="GO" id="GO:0005886">
    <property type="term" value="C:plasma membrane"/>
    <property type="evidence" value="ECO:0007669"/>
    <property type="project" value="UniProtKB-SubCell"/>
</dbReference>
<evidence type="ECO:0000256" key="1">
    <source>
        <dbReference type="HAMAP-Rule" id="MF_00386"/>
    </source>
</evidence>
<dbReference type="STRING" id="91604.ID47_09615"/>
<dbReference type="Proteomes" id="UP000028926">
    <property type="component" value="Chromosome"/>
</dbReference>
<sequence length="85" mass="9801">MIAKFLIMLVHGYRWLISPYLRPRCRFEPTCSAYAVHALQHHGLKQGLYLIARRLMRCHPIEKLGGSFGYDPVPQPQSSTFGERS</sequence>
<keyword evidence="3" id="KW-1185">Reference proteome</keyword>
<evidence type="ECO:0000313" key="3">
    <source>
        <dbReference type="Proteomes" id="UP000028926"/>
    </source>
</evidence>
<dbReference type="AlphaFoldDB" id="A0A077AZ68"/>
<dbReference type="EMBL" id="CP008941">
    <property type="protein sequence ID" value="AIK96928.1"/>
    <property type="molecule type" value="Genomic_DNA"/>
</dbReference>
<dbReference type="NCBIfam" id="TIGR00278">
    <property type="entry name" value="membrane protein insertion efficiency factor YidD"/>
    <property type="match status" value="1"/>
</dbReference>
<protein>
    <recommendedName>
        <fullName evidence="1">Putative membrane protein insertion efficiency factor</fullName>
    </recommendedName>
</protein>
<evidence type="ECO:0000313" key="2">
    <source>
        <dbReference type="EMBL" id="AIK96928.1"/>
    </source>
</evidence>
<name>A0A077AZ68_9PROT</name>
<comment type="similarity">
    <text evidence="1">Belongs to the UPF0161 family.</text>
</comment>
<comment type="subcellular location">
    <subcellularLocation>
        <location evidence="1">Cell membrane</location>
        <topology evidence="1">Peripheral membrane protein</topology>
        <orientation evidence="1">Cytoplasmic side</orientation>
    </subcellularLocation>
</comment>
<dbReference type="KEGG" id="paca:ID47_09615"/>
<dbReference type="SMART" id="SM01234">
    <property type="entry name" value="Haemolytic"/>
    <property type="match status" value="1"/>
</dbReference>
<dbReference type="eggNOG" id="COG0759">
    <property type="taxonomic scope" value="Bacteria"/>
</dbReference>
<dbReference type="RefSeq" id="WP_038465763.1">
    <property type="nucleotide sequence ID" value="NZ_CP008941.1"/>
</dbReference>
<dbReference type="PANTHER" id="PTHR33383:SF1">
    <property type="entry name" value="MEMBRANE PROTEIN INSERTION EFFICIENCY FACTOR-RELATED"/>
    <property type="match status" value="1"/>
</dbReference>
<gene>
    <name evidence="2" type="ORF">ID47_09615</name>
</gene>
<dbReference type="Pfam" id="PF01809">
    <property type="entry name" value="YidD"/>
    <property type="match status" value="1"/>
</dbReference>
<dbReference type="HOGENOM" id="CLU_144811_5_2_5"/>
<accession>A0A077AZ68</accession>